<evidence type="ECO:0000313" key="2">
    <source>
        <dbReference type="Proteomes" id="UP001552299"/>
    </source>
</evidence>
<reference evidence="1 2" key="1">
    <citation type="journal article" date="2024" name="Plant Biotechnol. J.">
        <title>Dendrobium thyrsiflorum genome and its molecular insights into genes involved in important horticultural traits.</title>
        <authorList>
            <person name="Chen B."/>
            <person name="Wang J.Y."/>
            <person name="Zheng P.J."/>
            <person name="Li K.L."/>
            <person name="Liang Y.M."/>
            <person name="Chen X.F."/>
            <person name="Zhang C."/>
            <person name="Zhao X."/>
            <person name="He X."/>
            <person name="Zhang G.Q."/>
            <person name="Liu Z.J."/>
            <person name="Xu Q."/>
        </authorList>
    </citation>
    <scope>NUCLEOTIDE SEQUENCE [LARGE SCALE GENOMIC DNA]</scope>
    <source>
        <strain evidence="1">GZMU011</strain>
    </source>
</reference>
<name>A0ABD0TXW4_DENTH</name>
<dbReference type="Proteomes" id="UP001552299">
    <property type="component" value="Unassembled WGS sequence"/>
</dbReference>
<dbReference type="EMBL" id="JANQDX010000019">
    <property type="protein sequence ID" value="KAL0904418.1"/>
    <property type="molecule type" value="Genomic_DNA"/>
</dbReference>
<keyword evidence="2" id="KW-1185">Reference proteome</keyword>
<sequence>MELSYKLVMLPCLGTKLEVVAYIHLKMFRNRKSDTDKTPLKELILQGSSRVHRCLALQTDDALEEKARRNDIYRCCIHSWSWKEDTLLWETHTDLMGYPAYVDGASLNEEGWKYLQREVSQHAAHLAPIRTLKARSAEIKRREDGSVVEFVENPTSDIANCILYRKWDTKADAFLLKTYDNLSFIPGRRRKEFLDAADWHSVQLWFTQKFGCCPSQTQLQARTRTVLLKH</sequence>
<protein>
    <submittedName>
        <fullName evidence="1">Uncharacterized protein</fullName>
    </submittedName>
</protein>
<evidence type="ECO:0000313" key="1">
    <source>
        <dbReference type="EMBL" id="KAL0904418.1"/>
    </source>
</evidence>
<proteinExistence type="predicted"/>
<comment type="caution">
    <text evidence="1">The sequence shown here is derived from an EMBL/GenBank/DDBJ whole genome shotgun (WGS) entry which is preliminary data.</text>
</comment>
<accession>A0ABD0TXW4</accession>
<organism evidence="1 2">
    <name type="scientific">Dendrobium thyrsiflorum</name>
    <name type="common">Pinecone-like raceme dendrobium</name>
    <name type="synonym">Orchid</name>
    <dbReference type="NCBI Taxonomy" id="117978"/>
    <lineage>
        <taxon>Eukaryota</taxon>
        <taxon>Viridiplantae</taxon>
        <taxon>Streptophyta</taxon>
        <taxon>Embryophyta</taxon>
        <taxon>Tracheophyta</taxon>
        <taxon>Spermatophyta</taxon>
        <taxon>Magnoliopsida</taxon>
        <taxon>Liliopsida</taxon>
        <taxon>Asparagales</taxon>
        <taxon>Orchidaceae</taxon>
        <taxon>Epidendroideae</taxon>
        <taxon>Malaxideae</taxon>
        <taxon>Dendrobiinae</taxon>
        <taxon>Dendrobium</taxon>
    </lineage>
</organism>
<dbReference type="AlphaFoldDB" id="A0ABD0TXW4"/>
<gene>
    <name evidence="1" type="ORF">M5K25_026524</name>
</gene>